<gene>
    <name evidence="1" type="ORF">SYMBAF_16910</name>
</gene>
<dbReference type="STRING" id="138074.SYMBAF_190036"/>
<evidence type="ECO:0000313" key="2">
    <source>
        <dbReference type="Proteomes" id="UP000042738"/>
    </source>
</evidence>
<protein>
    <submittedName>
        <fullName evidence="1">Prepilin peptidase-dependent protein</fullName>
    </submittedName>
</protein>
<dbReference type="AlphaFoldDB" id="A0A068Z4E6"/>
<accession>A0A068Z4E6</accession>
<geneLocation type="plasmid" evidence="1 2">
    <name>pSsAf2.3-2</name>
</geneLocation>
<dbReference type="Proteomes" id="UP000042738">
    <property type="component" value="Plasmid pSsAf2.3-2"/>
</dbReference>
<evidence type="ECO:0000313" key="1">
    <source>
        <dbReference type="EMBL" id="QLH64508.1"/>
    </source>
</evidence>
<keyword evidence="1" id="KW-0614">Plasmid</keyword>
<sequence>MTMSSVFVPDSHALTAALDAADGPLLVLDPCGELWTQFWQASRWRCWQAWRLMPGQTPEGDNWDVLRELQGVKAKEGVAALAGALFPGEGPASLTHRLMVCILTFAEDTRCCADLPTLAGRLWAVIARWSRQYRVHPALQAAQTLLTQWGAGEAAQAIRERMAVYHHPHVAETFLAGYGFRLETLRARPGQILFLTPGIRCLEDPALMAVYAFITGALRALSVLHYQPFTLFQPTLTHQGAGHEDRKQGA</sequence>
<proteinExistence type="predicted"/>
<name>A0A068Z4E6_9GAMM</name>
<organism evidence="1 2">
    <name type="scientific">Serratia symbiotica</name>
    <dbReference type="NCBI Taxonomy" id="138074"/>
    <lineage>
        <taxon>Bacteria</taxon>
        <taxon>Pseudomonadati</taxon>
        <taxon>Pseudomonadota</taxon>
        <taxon>Gammaproteobacteria</taxon>
        <taxon>Enterobacterales</taxon>
        <taxon>Yersiniaceae</taxon>
        <taxon>Serratia</taxon>
    </lineage>
</organism>
<dbReference type="EMBL" id="CP050857">
    <property type="protein sequence ID" value="QLH64508.1"/>
    <property type="molecule type" value="Genomic_DNA"/>
</dbReference>
<reference evidence="1 2" key="1">
    <citation type="journal article" date="2014" name="Genome Announc.">
        <title>Whole-Genome Sequence of Serratia symbiotica Strain CWBI-2.3T, a Free-Living Symbiont of the Black Bean Aphid Aphis fabae.</title>
        <authorList>
            <person name="Foray V."/>
            <person name="Grigorescu A.S."/>
            <person name="Sabri A."/>
            <person name="Haubruge E."/>
            <person name="Lognay G."/>
            <person name="Francis F."/>
            <person name="Fauconnier M.L."/>
            <person name="Hance T."/>
            <person name="Thonart P."/>
        </authorList>
    </citation>
    <scope>NUCLEOTIDE SEQUENCE [LARGE SCALE GENOMIC DNA]</scope>
    <source>
        <strain evidence="1">CWBI-2.3</strain>
        <plasmid evidence="1 2">pSsAf2.3-2</plasmid>
    </source>
</reference>